<dbReference type="GO" id="GO:0000166">
    <property type="term" value="F:nucleotide binding"/>
    <property type="evidence" value="ECO:0007669"/>
    <property type="project" value="InterPro"/>
</dbReference>
<sequence>MPCVYIPLANHLHAQWVIRALQADKPVLVEKPLCLNTEEFDAIAKAAWEHGVPCVEAVMAAYHPWQAALADLIDSEQYGALQETHTQINVSTKQLPPNNYRFFAEYGGGGYLGIPPAIGYNFCKAVSA</sequence>
<dbReference type="Gene3D" id="3.30.360.10">
    <property type="entry name" value="Dihydrodipicolinate Reductase, domain 2"/>
    <property type="match status" value="1"/>
</dbReference>
<dbReference type="GO" id="GO:0016491">
    <property type="term" value="F:oxidoreductase activity"/>
    <property type="evidence" value="ECO:0007669"/>
    <property type="project" value="UniProtKB-KW"/>
</dbReference>
<dbReference type="EMBL" id="CAADFZ010000034">
    <property type="protein sequence ID" value="VFK63489.1"/>
    <property type="molecule type" value="Genomic_DNA"/>
</dbReference>
<keyword evidence="2" id="KW-0560">Oxidoreductase</keyword>
<proteinExistence type="inferred from homology"/>
<dbReference type="Pfam" id="PF01408">
    <property type="entry name" value="GFO_IDH_MocA"/>
    <property type="match status" value="1"/>
</dbReference>
<protein>
    <submittedName>
        <fullName evidence="4">Oxidoreductase family, NAD-binding Rossmann fold</fullName>
    </submittedName>
</protein>
<gene>
    <name evidence="4" type="ORF">BECKUNK1418G_GA0071005_103410</name>
    <name evidence="5" type="ORF">BECKUNK1418H_GA0071006_104011</name>
</gene>
<evidence type="ECO:0000256" key="1">
    <source>
        <dbReference type="ARBA" id="ARBA00010928"/>
    </source>
</evidence>
<dbReference type="InterPro" id="IPR050984">
    <property type="entry name" value="Gfo/Idh/MocA_domain"/>
</dbReference>
<dbReference type="PANTHER" id="PTHR22604">
    <property type="entry name" value="OXIDOREDUCTASES"/>
    <property type="match status" value="1"/>
</dbReference>
<dbReference type="AlphaFoldDB" id="A0A451ABT5"/>
<dbReference type="InterPro" id="IPR036291">
    <property type="entry name" value="NAD(P)-bd_dom_sf"/>
</dbReference>
<dbReference type="Gene3D" id="3.40.50.720">
    <property type="entry name" value="NAD(P)-binding Rossmann-like Domain"/>
    <property type="match status" value="1"/>
</dbReference>
<evidence type="ECO:0000313" key="4">
    <source>
        <dbReference type="EMBL" id="VFK63489.1"/>
    </source>
</evidence>
<reference evidence="4" key="1">
    <citation type="submission" date="2019-02" db="EMBL/GenBank/DDBJ databases">
        <authorList>
            <person name="Gruber-Vodicka R. H."/>
            <person name="Seah K. B. B."/>
        </authorList>
    </citation>
    <scope>NUCLEOTIDE SEQUENCE</scope>
    <source>
        <strain evidence="5">BECK_BY19</strain>
        <strain evidence="4">BECK_BY8</strain>
    </source>
</reference>
<evidence type="ECO:0000259" key="3">
    <source>
        <dbReference type="Pfam" id="PF01408"/>
    </source>
</evidence>
<dbReference type="SUPFAM" id="SSF51735">
    <property type="entry name" value="NAD(P)-binding Rossmann-fold domains"/>
    <property type="match status" value="1"/>
</dbReference>
<comment type="similarity">
    <text evidence="1">Belongs to the Gfo/Idh/MocA family.</text>
</comment>
<accession>A0A451ABT5</accession>
<dbReference type="PANTHER" id="PTHR22604:SF105">
    <property type="entry name" value="TRANS-1,2-DIHYDROBENZENE-1,2-DIOL DEHYDROGENASE"/>
    <property type="match status" value="1"/>
</dbReference>
<evidence type="ECO:0000313" key="5">
    <source>
        <dbReference type="EMBL" id="VFK70834.1"/>
    </source>
</evidence>
<feature type="domain" description="Gfo/Idh/MocA-like oxidoreductase N-terminal" evidence="3">
    <location>
        <begin position="3"/>
        <end position="54"/>
    </location>
</feature>
<organism evidence="4">
    <name type="scientific">Candidatus Kentrum sp. UNK</name>
    <dbReference type="NCBI Taxonomy" id="2126344"/>
    <lineage>
        <taxon>Bacteria</taxon>
        <taxon>Pseudomonadati</taxon>
        <taxon>Pseudomonadota</taxon>
        <taxon>Gammaproteobacteria</taxon>
        <taxon>Candidatus Kentrum</taxon>
    </lineage>
</organism>
<dbReference type="InterPro" id="IPR000683">
    <property type="entry name" value="Gfo/Idh/MocA-like_OxRdtase_N"/>
</dbReference>
<dbReference type="EMBL" id="CAADGD010000040">
    <property type="protein sequence ID" value="VFK70834.1"/>
    <property type="molecule type" value="Genomic_DNA"/>
</dbReference>
<evidence type="ECO:0000256" key="2">
    <source>
        <dbReference type="ARBA" id="ARBA00023002"/>
    </source>
</evidence>
<name>A0A451ABT5_9GAMM</name>